<dbReference type="KEGG" id="tpsc:RBB77_18005"/>
<dbReference type="SUPFAM" id="SSF52091">
    <property type="entry name" value="SpoIIaa-like"/>
    <property type="match status" value="1"/>
</dbReference>
<proteinExistence type="predicted"/>
<dbReference type="EMBL" id="CP132942">
    <property type="protein sequence ID" value="XCB32317.1"/>
    <property type="molecule type" value="Genomic_DNA"/>
</dbReference>
<reference evidence="2" key="2">
    <citation type="journal article" date="2024" name="Environ. Microbiol.">
        <title>Genome analysis and description of Tunturibacter gen. nov. expands the diversity of Terriglobia in tundra soils.</title>
        <authorList>
            <person name="Messyasz A."/>
            <person name="Mannisto M.K."/>
            <person name="Kerkhof L.J."/>
            <person name="Haggblom M.M."/>
        </authorList>
    </citation>
    <scope>NUCLEOTIDE SEQUENCE</scope>
    <source>
        <strain evidence="2">X5P6</strain>
    </source>
</reference>
<dbReference type="AlphaFoldDB" id="A0AAU7ZM64"/>
<dbReference type="RefSeq" id="WP_353063159.1">
    <property type="nucleotide sequence ID" value="NZ_CP132942.1"/>
</dbReference>
<organism evidence="2">
    <name type="scientific">Tunturiibacter psychrotolerans</name>
    <dbReference type="NCBI Taxonomy" id="3069686"/>
    <lineage>
        <taxon>Bacteria</taxon>
        <taxon>Pseudomonadati</taxon>
        <taxon>Acidobacteriota</taxon>
        <taxon>Terriglobia</taxon>
        <taxon>Terriglobales</taxon>
        <taxon>Acidobacteriaceae</taxon>
        <taxon>Tunturiibacter</taxon>
    </lineage>
</organism>
<protein>
    <submittedName>
        <fullName evidence="2">STAS domain-containing protein</fullName>
    </submittedName>
</protein>
<gene>
    <name evidence="2" type="ORF">RBB77_18005</name>
</gene>
<evidence type="ECO:0000313" key="2">
    <source>
        <dbReference type="EMBL" id="XCB32317.1"/>
    </source>
</evidence>
<dbReference type="InterPro" id="IPR058548">
    <property type="entry name" value="MlaB-like_STAS"/>
</dbReference>
<feature type="domain" description="MlaB-like STAS" evidence="1">
    <location>
        <begin position="16"/>
        <end position="67"/>
    </location>
</feature>
<accession>A0AAU7ZM64</accession>
<dbReference type="InterPro" id="IPR036513">
    <property type="entry name" value="STAS_dom_sf"/>
</dbReference>
<sequence>MTLRIERLSGRRRTQIRLSGELRAEQLDQLKDEIERAGPRVALDLEEVHLVDIEAVRFLNACVAHGLAVLHGSPYIKEWMFRERGS</sequence>
<reference evidence="2" key="1">
    <citation type="submission" date="2023-08" db="EMBL/GenBank/DDBJ databases">
        <authorList>
            <person name="Messyasz A."/>
            <person name="Mannisto M.K."/>
            <person name="Kerkhof L.J."/>
            <person name="Haggblom M."/>
        </authorList>
    </citation>
    <scope>NUCLEOTIDE SEQUENCE</scope>
    <source>
        <strain evidence="2">X5P6</strain>
    </source>
</reference>
<evidence type="ECO:0000259" key="1">
    <source>
        <dbReference type="Pfam" id="PF13466"/>
    </source>
</evidence>
<dbReference type="Pfam" id="PF13466">
    <property type="entry name" value="STAS_2"/>
    <property type="match status" value="1"/>
</dbReference>
<name>A0AAU7ZM64_9BACT</name>
<dbReference type="Gene3D" id="3.30.750.24">
    <property type="entry name" value="STAS domain"/>
    <property type="match status" value="1"/>
</dbReference>